<evidence type="ECO:0000256" key="11">
    <source>
        <dbReference type="ARBA" id="ARBA00038408"/>
    </source>
</evidence>
<evidence type="ECO:0000313" key="19">
    <source>
        <dbReference type="Proteomes" id="UP001597296"/>
    </source>
</evidence>
<name>A0ABW5C8E6_9PROT</name>
<feature type="domain" description="PpiC" evidence="17">
    <location>
        <begin position="309"/>
        <end position="351"/>
    </location>
</feature>
<evidence type="ECO:0000256" key="6">
    <source>
        <dbReference type="ARBA" id="ARBA00022989"/>
    </source>
</evidence>
<comment type="similarity">
    <text evidence="11">Belongs to the PpiD chaperone family.</text>
</comment>
<proteinExistence type="inferred from homology"/>
<evidence type="ECO:0000256" key="9">
    <source>
        <dbReference type="ARBA" id="ARBA00030642"/>
    </source>
</evidence>
<evidence type="ECO:0000256" key="7">
    <source>
        <dbReference type="ARBA" id="ARBA00023136"/>
    </source>
</evidence>
<gene>
    <name evidence="18" type="ORF">ACFSNB_00570</name>
</gene>
<evidence type="ECO:0000256" key="3">
    <source>
        <dbReference type="ARBA" id="ARBA00022475"/>
    </source>
</evidence>
<evidence type="ECO:0000313" key="18">
    <source>
        <dbReference type="EMBL" id="MFD2232288.1"/>
    </source>
</evidence>
<dbReference type="Proteomes" id="UP001597296">
    <property type="component" value="Unassembled WGS sequence"/>
</dbReference>
<comment type="caution">
    <text evidence="18">The sequence shown here is derived from an EMBL/GenBank/DDBJ whole genome shotgun (WGS) entry which is preliminary data.</text>
</comment>
<keyword evidence="3" id="KW-1003">Cell membrane</keyword>
<keyword evidence="5 16" id="KW-0812">Transmembrane</keyword>
<organism evidence="18 19">
    <name type="scientific">Phaeospirillum tilakii</name>
    <dbReference type="NCBI Taxonomy" id="741673"/>
    <lineage>
        <taxon>Bacteria</taxon>
        <taxon>Pseudomonadati</taxon>
        <taxon>Pseudomonadota</taxon>
        <taxon>Alphaproteobacteria</taxon>
        <taxon>Rhodospirillales</taxon>
        <taxon>Rhodospirillaceae</taxon>
        <taxon>Phaeospirillum</taxon>
    </lineage>
</organism>
<accession>A0ABW5C8E6</accession>
<keyword evidence="14" id="KW-0697">Rotamase</keyword>
<evidence type="ECO:0000256" key="16">
    <source>
        <dbReference type="SAM" id="Phobius"/>
    </source>
</evidence>
<evidence type="ECO:0000256" key="4">
    <source>
        <dbReference type="ARBA" id="ARBA00022519"/>
    </source>
</evidence>
<evidence type="ECO:0000256" key="14">
    <source>
        <dbReference type="PROSITE-ProRule" id="PRU00278"/>
    </source>
</evidence>
<keyword evidence="7 16" id="KW-0472">Membrane</keyword>
<dbReference type="RefSeq" id="WP_377313472.1">
    <property type="nucleotide sequence ID" value="NZ_JBHUIY010000001.1"/>
</dbReference>
<dbReference type="Pfam" id="PF13145">
    <property type="entry name" value="Rotamase_2"/>
    <property type="match status" value="2"/>
</dbReference>
<evidence type="ECO:0000256" key="5">
    <source>
        <dbReference type="ARBA" id="ARBA00022692"/>
    </source>
</evidence>
<evidence type="ECO:0000256" key="8">
    <source>
        <dbReference type="ARBA" id="ARBA00023186"/>
    </source>
</evidence>
<keyword evidence="4" id="KW-0997">Cell inner membrane</keyword>
<dbReference type="SUPFAM" id="SSF54534">
    <property type="entry name" value="FKBP-like"/>
    <property type="match status" value="1"/>
</dbReference>
<evidence type="ECO:0000259" key="17">
    <source>
        <dbReference type="PROSITE" id="PS50198"/>
    </source>
</evidence>
<dbReference type="InterPro" id="IPR052029">
    <property type="entry name" value="PpiD_chaperone"/>
</dbReference>
<reference evidence="19" key="1">
    <citation type="journal article" date="2019" name="Int. J. Syst. Evol. Microbiol.">
        <title>The Global Catalogue of Microorganisms (GCM) 10K type strain sequencing project: providing services to taxonomists for standard genome sequencing and annotation.</title>
        <authorList>
            <consortium name="The Broad Institute Genomics Platform"/>
            <consortium name="The Broad Institute Genome Sequencing Center for Infectious Disease"/>
            <person name="Wu L."/>
            <person name="Ma J."/>
        </authorList>
    </citation>
    <scope>NUCLEOTIDE SEQUENCE [LARGE SCALE GENOMIC DNA]</scope>
    <source>
        <strain evidence="19">KCTC 15012</strain>
    </source>
</reference>
<dbReference type="GO" id="GO:0016853">
    <property type="term" value="F:isomerase activity"/>
    <property type="evidence" value="ECO:0007669"/>
    <property type="project" value="UniProtKB-KW"/>
</dbReference>
<keyword evidence="19" id="KW-1185">Reference proteome</keyword>
<keyword evidence="14 18" id="KW-0413">Isomerase</keyword>
<feature type="transmembrane region" description="Helical" evidence="16">
    <location>
        <begin position="12"/>
        <end position="31"/>
    </location>
</feature>
<dbReference type="InterPro" id="IPR027304">
    <property type="entry name" value="Trigger_fact/SurA_dom_sf"/>
</dbReference>
<comment type="subcellular location">
    <subcellularLocation>
        <location evidence="1">Cell inner membrane</location>
        <topology evidence="1">Single-pass type II membrane protein</topology>
        <orientation evidence="1">Periplasmic side</orientation>
    </subcellularLocation>
</comment>
<dbReference type="Gene3D" id="3.10.50.40">
    <property type="match status" value="1"/>
</dbReference>
<dbReference type="PROSITE" id="PS50198">
    <property type="entry name" value="PPIC_PPIASE_2"/>
    <property type="match status" value="1"/>
</dbReference>
<feature type="region of interest" description="Disordered" evidence="15">
    <location>
        <begin position="514"/>
        <end position="535"/>
    </location>
</feature>
<dbReference type="PANTHER" id="PTHR47529:SF1">
    <property type="entry name" value="PERIPLASMIC CHAPERONE PPID"/>
    <property type="match status" value="1"/>
</dbReference>
<keyword evidence="6 16" id="KW-1133">Transmembrane helix</keyword>
<evidence type="ECO:0000256" key="10">
    <source>
        <dbReference type="ARBA" id="ARBA00031484"/>
    </source>
</evidence>
<evidence type="ECO:0000256" key="12">
    <source>
        <dbReference type="ARBA" id="ARBA00040743"/>
    </source>
</evidence>
<protein>
    <recommendedName>
        <fullName evidence="2">Parvulin-like PPIase</fullName>
    </recommendedName>
    <alternativeName>
        <fullName evidence="9">Peptidyl-prolyl cis-trans isomerase plp</fullName>
    </alternativeName>
    <alternativeName>
        <fullName evidence="12">Periplasmic chaperone PpiD</fullName>
    </alternativeName>
    <alternativeName>
        <fullName evidence="13">Periplasmic folding chaperone</fullName>
    </alternativeName>
    <alternativeName>
        <fullName evidence="10">Rotamase plp</fullName>
    </alternativeName>
</protein>
<sequence length="623" mass="67349">MLDVFRRFSKTWVVRILFALLALSFVVWGVGDVVRGGASRGPAIEVGRTAVTAPEVLNEFKREIERLQPLFGGKLTAEEARKLGILDRTVDTVITRSLIDEAARGLGLVAVDEVILRRITANPAFHGPGGQFDRELFRSRLARAGLSEDSFLRIERGNMVRNQLADALTGGLAAPAALADPLLRWRGERRTADTLQLDDASVPLPAAPDAATLEAYYKANTERFIAPESRALTVLLLRPADVAAGIAIDEAMLRDSFQQRQEEFSTPERRQVAQIVIDGQSDVARAYELLGQGKDLAAVAKALGRDIIDLGWVERRDLPEGLSDAVFRLGAGATGQPVKTALGWHVVRVAAIQPGKVQSFNDVRARLEQDLRREKALDALAEMSNKLEDALGGGATLEEAAGRFNLKVTKIPAVDAQGRGANGKPVPDLPKSDQFLDVAFHTEPNTESPLTEVPDNGYFLVRVDQVTPPAPRPLAEIKAEVTARWQAERRHEQARAKADKLVERLKAGESLATVAQSAGLRPSRTKPFQRQGGEGVALPPPVIAGLFAAKPGEVVSGDLPGATLIARVAEVLPFDPQAAKPAAESERRRIAQNLANDVADQFIAALNAAIGVKVDRQQLSNEE</sequence>
<evidence type="ECO:0000256" key="2">
    <source>
        <dbReference type="ARBA" id="ARBA00018370"/>
    </source>
</evidence>
<dbReference type="Pfam" id="PF13624">
    <property type="entry name" value="SurA_N_3"/>
    <property type="match status" value="1"/>
</dbReference>
<evidence type="ECO:0000256" key="1">
    <source>
        <dbReference type="ARBA" id="ARBA00004382"/>
    </source>
</evidence>
<dbReference type="PANTHER" id="PTHR47529">
    <property type="entry name" value="PEPTIDYL-PROLYL CIS-TRANS ISOMERASE D"/>
    <property type="match status" value="1"/>
</dbReference>
<evidence type="ECO:0000256" key="15">
    <source>
        <dbReference type="SAM" id="MobiDB-lite"/>
    </source>
</evidence>
<dbReference type="EMBL" id="JBHUIY010000001">
    <property type="protein sequence ID" value="MFD2232288.1"/>
    <property type="molecule type" value="Genomic_DNA"/>
</dbReference>
<dbReference type="InterPro" id="IPR000297">
    <property type="entry name" value="PPIase_PpiC"/>
</dbReference>
<evidence type="ECO:0000256" key="13">
    <source>
        <dbReference type="ARBA" id="ARBA00042775"/>
    </source>
</evidence>
<keyword evidence="8" id="KW-0143">Chaperone</keyword>
<dbReference type="InterPro" id="IPR046357">
    <property type="entry name" value="PPIase_dom_sf"/>
</dbReference>
<dbReference type="SUPFAM" id="SSF109998">
    <property type="entry name" value="Triger factor/SurA peptide-binding domain-like"/>
    <property type="match status" value="1"/>
</dbReference>